<feature type="compositionally biased region" description="Gly residues" evidence="1">
    <location>
        <begin position="18"/>
        <end position="37"/>
    </location>
</feature>
<dbReference type="Proteomes" id="UP000198287">
    <property type="component" value="Unassembled WGS sequence"/>
</dbReference>
<evidence type="ECO:0000256" key="1">
    <source>
        <dbReference type="SAM" id="MobiDB-lite"/>
    </source>
</evidence>
<dbReference type="OrthoDB" id="10378541at2759"/>
<keyword evidence="2" id="KW-0472">Membrane</keyword>
<keyword evidence="2" id="KW-1133">Transmembrane helix</keyword>
<name>A0A226EUB8_FOLCA</name>
<sequence>MSDPYYPRTPGDFERAGGSSGGSGDPGGRGGSGGGGQSNYAKVYRHDEHSFSTVPLGEVITEQPNSVMQSFGSQISTGVQNAFGRPPPLPPMMSPQLNAGIPLPGFDLLDRIPAFKIHNTDGYSTCKPGYKIYNGTGDLVFKGIADTLFCPFDSKQKSVYVKDANEDCIFHVKFTPSICECDSEEKRCFAVFSPVFENPFGAILFEAGQLKYSLKILNALEAETFAVQFIGSSDITIKGADGSVVAIINIHRERCRRPKFTLTLMEEVSTANKALFIGCVITLDLVMCEAVCTRCICFAPIFLACLAILGLTVGSYSSGGPKGAGL</sequence>
<evidence type="ECO:0008006" key="5">
    <source>
        <dbReference type="Google" id="ProtNLM"/>
    </source>
</evidence>
<evidence type="ECO:0000313" key="3">
    <source>
        <dbReference type="EMBL" id="OXA60216.1"/>
    </source>
</evidence>
<keyword evidence="2" id="KW-0812">Transmembrane</keyword>
<organism evidence="3 4">
    <name type="scientific">Folsomia candida</name>
    <name type="common">Springtail</name>
    <dbReference type="NCBI Taxonomy" id="158441"/>
    <lineage>
        <taxon>Eukaryota</taxon>
        <taxon>Metazoa</taxon>
        <taxon>Ecdysozoa</taxon>
        <taxon>Arthropoda</taxon>
        <taxon>Hexapoda</taxon>
        <taxon>Collembola</taxon>
        <taxon>Entomobryomorpha</taxon>
        <taxon>Isotomoidea</taxon>
        <taxon>Isotomidae</taxon>
        <taxon>Proisotominae</taxon>
        <taxon>Folsomia</taxon>
    </lineage>
</organism>
<evidence type="ECO:0000313" key="4">
    <source>
        <dbReference type="Proteomes" id="UP000198287"/>
    </source>
</evidence>
<comment type="caution">
    <text evidence="3">The sequence shown here is derived from an EMBL/GenBank/DDBJ whole genome shotgun (WGS) entry which is preliminary data.</text>
</comment>
<accession>A0A226EUB8</accession>
<proteinExistence type="predicted"/>
<feature type="region of interest" description="Disordered" evidence="1">
    <location>
        <begin position="1"/>
        <end position="40"/>
    </location>
</feature>
<feature type="transmembrane region" description="Helical" evidence="2">
    <location>
        <begin position="298"/>
        <end position="316"/>
    </location>
</feature>
<protein>
    <recommendedName>
        <fullName evidence="5">Phospholipid scramblase</fullName>
    </recommendedName>
</protein>
<evidence type="ECO:0000256" key="2">
    <source>
        <dbReference type="SAM" id="Phobius"/>
    </source>
</evidence>
<dbReference type="EMBL" id="LNIX01000002">
    <property type="protein sequence ID" value="OXA60216.1"/>
    <property type="molecule type" value="Genomic_DNA"/>
</dbReference>
<keyword evidence="4" id="KW-1185">Reference proteome</keyword>
<gene>
    <name evidence="3" type="ORF">Fcan01_04586</name>
</gene>
<dbReference type="AlphaFoldDB" id="A0A226EUB8"/>
<reference evidence="3 4" key="1">
    <citation type="submission" date="2015-12" db="EMBL/GenBank/DDBJ databases">
        <title>The genome of Folsomia candida.</title>
        <authorList>
            <person name="Faddeeva A."/>
            <person name="Derks M.F."/>
            <person name="Anvar Y."/>
            <person name="Smit S."/>
            <person name="Van Straalen N."/>
            <person name="Roelofs D."/>
        </authorList>
    </citation>
    <scope>NUCLEOTIDE SEQUENCE [LARGE SCALE GENOMIC DNA]</scope>
    <source>
        <strain evidence="3 4">VU population</strain>
        <tissue evidence="3">Whole body</tissue>
    </source>
</reference>